<dbReference type="Proteomes" id="UP000076420">
    <property type="component" value="Unassembled WGS sequence"/>
</dbReference>
<reference evidence="2" key="1">
    <citation type="submission" date="2020-05" db="UniProtKB">
        <authorList>
            <consortium name="EnsemblMetazoa"/>
        </authorList>
    </citation>
    <scope>IDENTIFICATION</scope>
    <source>
        <strain evidence="2">BB02</strain>
    </source>
</reference>
<dbReference type="VEuPathDB" id="VectorBase:BGLB030421"/>
<dbReference type="AlphaFoldDB" id="A0A2C9LF65"/>
<feature type="compositionally biased region" description="Low complexity" evidence="1">
    <location>
        <begin position="378"/>
        <end position="395"/>
    </location>
</feature>
<dbReference type="EnsemblMetazoa" id="BGLB030421-RA">
    <property type="protein sequence ID" value="BGLB030421-PA"/>
    <property type="gene ID" value="BGLB030421"/>
</dbReference>
<evidence type="ECO:0000256" key="1">
    <source>
        <dbReference type="SAM" id="MobiDB-lite"/>
    </source>
</evidence>
<organism evidence="2 3">
    <name type="scientific">Biomphalaria glabrata</name>
    <name type="common">Bloodfluke planorb</name>
    <name type="synonym">Freshwater snail</name>
    <dbReference type="NCBI Taxonomy" id="6526"/>
    <lineage>
        <taxon>Eukaryota</taxon>
        <taxon>Metazoa</taxon>
        <taxon>Spiralia</taxon>
        <taxon>Lophotrochozoa</taxon>
        <taxon>Mollusca</taxon>
        <taxon>Gastropoda</taxon>
        <taxon>Heterobranchia</taxon>
        <taxon>Euthyneura</taxon>
        <taxon>Panpulmonata</taxon>
        <taxon>Hygrophila</taxon>
        <taxon>Lymnaeoidea</taxon>
        <taxon>Planorbidae</taxon>
        <taxon>Biomphalaria</taxon>
    </lineage>
</organism>
<dbReference type="InterPro" id="IPR032072">
    <property type="entry name" value="DUF4807"/>
</dbReference>
<dbReference type="PANTHER" id="PTHR36693">
    <property type="entry name" value="GH02722P"/>
    <property type="match status" value="1"/>
</dbReference>
<evidence type="ECO:0000313" key="2">
    <source>
        <dbReference type="EnsemblMetazoa" id="BGLB030421-PA"/>
    </source>
</evidence>
<evidence type="ECO:0000313" key="3">
    <source>
        <dbReference type="Proteomes" id="UP000076420"/>
    </source>
</evidence>
<dbReference type="STRING" id="6526.A0A2C9LF65"/>
<feature type="region of interest" description="Disordered" evidence="1">
    <location>
        <begin position="341"/>
        <end position="395"/>
    </location>
</feature>
<dbReference type="PANTHER" id="PTHR36693:SF1">
    <property type="entry name" value="GH02722P"/>
    <property type="match status" value="1"/>
</dbReference>
<dbReference type="OrthoDB" id="121932at2759"/>
<feature type="compositionally biased region" description="Basic and acidic residues" evidence="1">
    <location>
        <begin position="349"/>
        <end position="359"/>
    </location>
</feature>
<accession>A0A2C9LF65</accession>
<dbReference type="KEGG" id="bgt:106068255"/>
<name>A0A2C9LF65_BIOGL</name>
<proteinExistence type="predicted"/>
<gene>
    <name evidence="2" type="primary">106068255</name>
</gene>
<protein>
    <submittedName>
        <fullName evidence="2">Uncharacterized protein</fullName>
    </submittedName>
</protein>
<sequence length="409" mass="46959">MRLFVVFRTFDRIWTCKTYTRELAPFELDMSGGAIKLMFMVDHIVSGDNGKQLILQHSSLFARNGILEKDSVSFYCQPHDSFFPVIIKECKKLQEEEIPSSQGRVRRFSVPSLEVSVASPNELFEQTSDIIYFVLPICRCTVLLDAHVASCISRECSRSKTFRWRLWKYLMKHNGFRDCVHEYEQWTQEERDAWDNYMTVPYMIDVVAVWPKQKLDYAWNRRVLGLICKYVVLMEGFAWLSTLGGAHSSLGETFRHHAEKAGEISKKQLKTALELGDESLIARSYIFWSWSLLQRGELRRCKACVLNTWKFCQNIRSKDWILEAMCKAVWSRLKYKKAVRRAQKKSHGSKKELDDDKGGGDGGRNSPTLQQQKEAIASTSITNNGSSTSVCADGGQRLSGRVVSSVRVN</sequence>
<dbReference type="VEuPathDB" id="VectorBase:BGLAX_029838"/>
<dbReference type="Pfam" id="PF16065">
    <property type="entry name" value="DUF4807"/>
    <property type="match status" value="1"/>
</dbReference>